<dbReference type="OrthoDB" id="9446342at2759"/>
<dbReference type="STRING" id="1314777.A0A164VDW7"/>
<keyword evidence="3" id="KW-1185">Reference proteome</keyword>
<dbReference type="Gene3D" id="3.50.50.60">
    <property type="entry name" value="FAD/NAD(P)-binding domain"/>
    <property type="match status" value="1"/>
</dbReference>
<dbReference type="SUPFAM" id="SSF51905">
    <property type="entry name" value="FAD/NAD(P)-binding domain"/>
    <property type="match status" value="1"/>
</dbReference>
<dbReference type="GO" id="GO:0007264">
    <property type="term" value="P:small GTPase-mediated signal transduction"/>
    <property type="evidence" value="ECO:0007669"/>
    <property type="project" value="InterPro"/>
</dbReference>
<proteinExistence type="inferred from homology"/>
<organism evidence="2 3">
    <name type="scientific">Sistotremastrum niveocremeum HHB9708</name>
    <dbReference type="NCBI Taxonomy" id="1314777"/>
    <lineage>
        <taxon>Eukaryota</taxon>
        <taxon>Fungi</taxon>
        <taxon>Dikarya</taxon>
        <taxon>Basidiomycota</taxon>
        <taxon>Agaricomycotina</taxon>
        <taxon>Agaricomycetes</taxon>
        <taxon>Sistotremastrales</taxon>
        <taxon>Sistotremastraceae</taxon>
        <taxon>Sertulicium</taxon>
        <taxon>Sertulicium niveocremeum</taxon>
    </lineage>
</organism>
<dbReference type="GO" id="GO:0005968">
    <property type="term" value="C:Rab-protein geranylgeranyltransferase complex"/>
    <property type="evidence" value="ECO:0007669"/>
    <property type="project" value="TreeGrafter"/>
</dbReference>
<dbReference type="Proteomes" id="UP000076722">
    <property type="component" value="Unassembled WGS sequence"/>
</dbReference>
<dbReference type="GO" id="GO:0005829">
    <property type="term" value="C:cytosol"/>
    <property type="evidence" value="ECO:0007669"/>
    <property type="project" value="TreeGrafter"/>
</dbReference>
<accession>A0A164VDW7</accession>
<gene>
    <name evidence="2" type="ORF">SISNIDRAFT_549302</name>
</gene>
<sequence>MSEDDAKFDVCIIGTGLTESIVAAALSKWGLKVVHIDQNAYYGSDEAAIGADELVEWAKKQSTGATGGRYSNVSYAGNAPPAPRSYSLSLSPSIIQATGPLIASLISSGVSRYSSFKLLERTFIGAGDDQFTPVPSSKAAIFSSSLSNSQKRKLMRLLLFCASPEDLSERSEIEGKENLGFVEFLTSSDGPFSLGPEVAEAVAFALAFCDKIEGRLIHIHPVVFLMVAADPTLPALQRIQRYLRSSGRYGDSPFIIGHYGGLGEIAQGFCRMSAVHGGAYILGHNLVSLKPPSESGGETWKIEIEDIPDVLEAKIIISNPSSLPANLSTIPPQDSLSSAKYLAKCIAITDSSPTEASGTEAPAEQQESTTYIFPPREPDSFSVSAFVTGQHTLSSPSTKHNIYLQSTTHAGSEPAQLLGPYLEALSPSAPDLAVFFVEQVGTQADKQPLHPSIIPIHRPSEQRWTEIGDALTLEAERVFREAMRFLKRSEEDLSQGMWPAVEATEEEEEEDI</sequence>
<reference evidence="2 3" key="1">
    <citation type="journal article" date="2016" name="Mol. Biol. Evol.">
        <title>Comparative Genomics of Early-Diverging Mushroom-Forming Fungi Provides Insights into the Origins of Lignocellulose Decay Capabilities.</title>
        <authorList>
            <person name="Nagy L.G."/>
            <person name="Riley R."/>
            <person name="Tritt A."/>
            <person name="Adam C."/>
            <person name="Daum C."/>
            <person name="Floudas D."/>
            <person name="Sun H."/>
            <person name="Yadav J.S."/>
            <person name="Pangilinan J."/>
            <person name="Larsson K.H."/>
            <person name="Matsuura K."/>
            <person name="Barry K."/>
            <person name="Labutti K."/>
            <person name="Kuo R."/>
            <person name="Ohm R.A."/>
            <person name="Bhattacharya S.S."/>
            <person name="Shirouzu T."/>
            <person name="Yoshinaga Y."/>
            <person name="Martin F.M."/>
            <person name="Grigoriev I.V."/>
            <person name="Hibbett D.S."/>
        </authorList>
    </citation>
    <scope>NUCLEOTIDE SEQUENCE [LARGE SCALE GENOMIC DNA]</scope>
    <source>
        <strain evidence="2 3">HHB9708</strain>
    </source>
</reference>
<dbReference type="EMBL" id="KV419405">
    <property type="protein sequence ID" value="KZS94069.1"/>
    <property type="molecule type" value="Genomic_DNA"/>
</dbReference>
<dbReference type="GO" id="GO:0005092">
    <property type="term" value="F:GDP-dissociation inhibitor activity"/>
    <property type="evidence" value="ECO:0007669"/>
    <property type="project" value="InterPro"/>
</dbReference>
<dbReference type="PRINTS" id="PR00891">
    <property type="entry name" value="RABGDIREP"/>
</dbReference>
<evidence type="ECO:0000256" key="1">
    <source>
        <dbReference type="ARBA" id="ARBA00005593"/>
    </source>
</evidence>
<dbReference type="PANTHER" id="PTHR11787:SF4">
    <property type="entry name" value="CHM, RAB ESCORT PROTEIN 1"/>
    <property type="match status" value="1"/>
</dbReference>
<protein>
    <submittedName>
        <fullName evidence="2">FAD/NAD(P)-binding domain-containing protein</fullName>
    </submittedName>
</protein>
<dbReference type="GO" id="GO:0005634">
    <property type="term" value="C:nucleus"/>
    <property type="evidence" value="ECO:0007669"/>
    <property type="project" value="TreeGrafter"/>
</dbReference>
<dbReference type="PANTHER" id="PTHR11787">
    <property type="entry name" value="RAB GDP-DISSOCIATION INHIBITOR"/>
    <property type="match status" value="1"/>
</dbReference>
<dbReference type="InterPro" id="IPR036188">
    <property type="entry name" value="FAD/NAD-bd_sf"/>
</dbReference>
<evidence type="ECO:0000313" key="2">
    <source>
        <dbReference type="EMBL" id="KZS94069.1"/>
    </source>
</evidence>
<dbReference type="Gene3D" id="1.10.405.10">
    <property type="entry name" value="Guanine Nucleotide Dissociation Inhibitor, domain 1"/>
    <property type="match status" value="1"/>
</dbReference>
<dbReference type="InterPro" id="IPR018203">
    <property type="entry name" value="GDP_dissociation_inhibitor"/>
</dbReference>
<name>A0A164VDW7_9AGAM</name>
<dbReference type="Gene3D" id="3.30.519.10">
    <property type="entry name" value="Guanine Nucleotide Dissociation Inhibitor, domain 2"/>
    <property type="match status" value="1"/>
</dbReference>
<dbReference type="AlphaFoldDB" id="A0A164VDW7"/>
<dbReference type="GO" id="GO:0016192">
    <property type="term" value="P:vesicle-mediated transport"/>
    <property type="evidence" value="ECO:0007669"/>
    <property type="project" value="TreeGrafter"/>
</dbReference>
<evidence type="ECO:0000313" key="3">
    <source>
        <dbReference type="Proteomes" id="UP000076722"/>
    </source>
</evidence>
<dbReference type="Pfam" id="PF00996">
    <property type="entry name" value="GDI"/>
    <property type="match status" value="1"/>
</dbReference>
<comment type="similarity">
    <text evidence="1">Belongs to the Rab GDI family.</text>
</comment>